<evidence type="ECO:0000256" key="2">
    <source>
        <dbReference type="ARBA" id="ARBA00004305"/>
    </source>
</evidence>
<evidence type="ECO:0000313" key="13">
    <source>
        <dbReference type="EMBL" id="KAF6517883.1"/>
    </source>
</evidence>
<dbReference type="InterPro" id="IPR052033">
    <property type="entry name" value="Glutaryl-CoA_DH_mitochondrial"/>
</dbReference>
<feature type="domain" description="Acyl-CoA oxidase/dehydrogenase middle" evidence="11">
    <location>
        <begin position="146"/>
        <end position="244"/>
    </location>
</feature>
<evidence type="ECO:0000256" key="4">
    <source>
        <dbReference type="ARBA" id="ARBA00022630"/>
    </source>
</evidence>
<comment type="similarity">
    <text evidence="3 9">Belongs to the acyl-CoA dehydrogenase family.</text>
</comment>
<dbReference type="EMBL" id="JACDXP010000010">
    <property type="protein sequence ID" value="KAF6517883.1"/>
    <property type="molecule type" value="Genomic_DNA"/>
</dbReference>
<dbReference type="GO" id="GO:0046949">
    <property type="term" value="P:fatty-acyl-CoA biosynthetic process"/>
    <property type="evidence" value="ECO:0007669"/>
    <property type="project" value="TreeGrafter"/>
</dbReference>
<evidence type="ECO:0000313" key="14">
    <source>
        <dbReference type="Proteomes" id="UP000593570"/>
    </source>
</evidence>
<dbReference type="GO" id="GO:0005759">
    <property type="term" value="C:mitochondrial matrix"/>
    <property type="evidence" value="ECO:0007669"/>
    <property type="project" value="UniProtKB-SubCell"/>
</dbReference>
<gene>
    <name evidence="13" type="ORF">HZS61_001961</name>
</gene>
<dbReference type="SUPFAM" id="SSF47203">
    <property type="entry name" value="Acyl-CoA dehydrogenase C-terminal domain-like"/>
    <property type="match status" value="1"/>
</dbReference>
<keyword evidence="8" id="KW-0496">Mitochondrion</keyword>
<dbReference type="SUPFAM" id="SSF56645">
    <property type="entry name" value="Acyl-CoA dehydrogenase NM domain-like"/>
    <property type="match status" value="1"/>
</dbReference>
<comment type="caution">
    <text evidence="13">The sequence shown here is derived from an EMBL/GenBank/DDBJ whole genome shotgun (WGS) entry which is preliminary data.</text>
</comment>
<evidence type="ECO:0000259" key="11">
    <source>
        <dbReference type="Pfam" id="PF02770"/>
    </source>
</evidence>
<dbReference type="InterPro" id="IPR036250">
    <property type="entry name" value="AcylCo_DH-like_C"/>
</dbReference>
<evidence type="ECO:0000259" key="10">
    <source>
        <dbReference type="Pfam" id="PF00441"/>
    </source>
</evidence>
<dbReference type="Proteomes" id="UP000593570">
    <property type="component" value="Unassembled WGS sequence"/>
</dbReference>
<proteinExistence type="inferred from homology"/>
<dbReference type="InterPro" id="IPR006091">
    <property type="entry name" value="Acyl-CoA_Oxase/DH_mid-dom"/>
</dbReference>
<keyword evidence="6" id="KW-0809">Transit peptide</keyword>
<accession>A0A8H6GGZ9</accession>
<dbReference type="Gene3D" id="1.10.540.10">
    <property type="entry name" value="Acyl-CoA dehydrogenase/oxidase, N-terminal domain"/>
    <property type="match status" value="1"/>
</dbReference>
<evidence type="ECO:0000256" key="5">
    <source>
        <dbReference type="ARBA" id="ARBA00022827"/>
    </source>
</evidence>
<dbReference type="Pfam" id="PF00441">
    <property type="entry name" value="Acyl-CoA_dh_1"/>
    <property type="match status" value="1"/>
</dbReference>
<evidence type="ECO:0008006" key="15">
    <source>
        <dbReference type="Google" id="ProtNLM"/>
    </source>
</evidence>
<dbReference type="GO" id="GO:0050660">
    <property type="term" value="F:flavin adenine dinucleotide binding"/>
    <property type="evidence" value="ECO:0007669"/>
    <property type="project" value="InterPro"/>
</dbReference>
<dbReference type="GO" id="GO:0004361">
    <property type="term" value="F:glutaryl-CoA dehydrogenase activity"/>
    <property type="evidence" value="ECO:0007669"/>
    <property type="project" value="TreeGrafter"/>
</dbReference>
<sequence length="409" mass="44484">MSFLLRRRVQPRNTLRVIAAGRRNLSLARFDWEDPVSSKSLLTSEELDIQETARAYCQERLLPRVLGKEMGELGLLGATISTHGCAGVSSVASGLITKEVERVDSGYRSGMSVQSSLVMGPIAEHGTEEQKDRFLPSLGQGTMIGCFGLTEPNHGSDPGSMETIARPHPTKKGYYSISGAKTWITNSPIADLLLVWAKLETTGKIRGFLIERDQCPPGTLETPAIKEKNGLRASITGMIQLDSCPVPEENMLQVEGLKGPFSCLNSARYGIAFGTMGALEDCIDRARTYALDRKQFGNPLAKYQLVQKKLSDALTDAAYGTLAAIQVGRLKDEGTLAPEMISIIKRQNCDRALAGARTLQEIFGGNAASDEYHIGRHVANLFVVQTYEGQSDIHSMIVGKGITGLQAFY</sequence>
<dbReference type="GO" id="GO:0033539">
    <property type="term" value="P:fatty acid beta-oxidation using acyl-CoA dehydrogenase"/>
    <property type="evidence" value="ECO:0007669"/>
    <property type="project" value="TreeGrafter"/>
</dbReference>
<dbReference type="GO" id="GO:0005743">
    <property type="term" value="C:mitochondrial inner membrane"/>
    <property type="evidence" value="ECO:0007669"/>
    <property type="project" value="TreeGrafter"/>
</dbReference>
<keyword evidence="4 9" id="KW-0285">Flavoprotein</keyword>
<evidence type="ECO:0000256" key="3">
    <source>
        <dbReference type="ARBA" id="ARBA00009347"/>
    </source>
</evidence>
<protein>
    <recommendedName>
        <fullName evidence="15">Glutaryl-CoA dehydrogenase</fullName>
    </recommendedName>
</protein>
<dbReference type="Pfam" id="PF02771">
    <property type="entry name" value="Acyl-CoA_dh_N"/>
    <property type="match status" value="1"/>
</dbReference>
<dbReference type="InterPro" id="IPR013786">
    <property type="entry name" value="AcylCoA_DH/ox_N"/>
</dbReference>
<keyword evidence="5 9" id="KW-0274">FAD</keyword>
<dbReference type="FunFam" id="1.20.140.10:FF:000006">
    <property type="entry name" value="Glutaryl-CoA dehydrogenase, mitochondrial"/>
    <property type="match status" value="1"/>
</dbReference>
<evidence type="ECO:0000256" key="7">
    <source>
        <dbReference type="ARBA" id="ARBA00023002"/>
    </source>
</evidence>
<dbReference type="InterPro" id="IPR009075">
    <property type="entry name" value="AcylCo_DH/oxidase_C"/>
</dbReference>
<dbReference type="Pfam" id="PF02770">
    <property type="entry name" value="Acyl-CoA_dh_M"/>
    <property type="match status" value="1"/>
</dbReference>
<dbReference type="InterPro" id="IPR046373">
    <property type="entry name" value="Acyl-CoA_Oxase/DH_mid-dom_sf"/>
</dbReference>
<dbReference type="InterPro" id="IPR009100">
    <property type="entry name" value="AcylCoA_DH/oxidase_NM_dom_sf"/>
</dbReference>
<feature type="domain" description="Acyl-CoA dehydrogenase/oxidase N-terminal" evidence="12">
    <location>
        <begin position="49"/>
        <end position="141"/>
    </location>
</feature>
<dbReference type="AlphaFoldDB" id="A0A8H6GGZ9"/>
<evidence type="ECO:0000259" key="12">
    <source>
        <dbReference type="Pfam" id="PF02771"/>
    </source>
</evidence>
<keyword evidence="7 9" id="KW-0560">Oxidoreductase</keyword>
<name>A0A8H6GGZ9_FUSOX</name>
<reference evidence="13 14" key="1">
    <citation type="journal article" date="2020" name="bioRxiv">
        <title>A chromosome-scale genome assembly for the Fusarium oxysporum strain Fo5176 to establish a model Arabidopsis-fungal pathosystem.</title>
        <authorList>
            <person name="Fokkens L."/>
            <person name="Guo L."/>
            <person name="Dora S."/>
            <person name="Wang B."/>
            <person name="Ye K."/>
            <person name="Sanchez-Rodriguez C."/>
            <person name="Croll D."/>
        </authorList>
    </citation>
    <scope>NUCLEOTIDE SEQUENCE [LARGE SCALE GENOMIC DNA]</scope>
    <source>
        <strain evidence="13 14">Fo5176</strain>
    </source>
</reference>
<comment type="cofactor">
    <cofactor evidence="1 9">
        <name>FAD</name>
        <dbReference type="ChEBI" id="CHEBI:57692"/>
    </cofactor>
</comment>
<feature type="domain" description="Acyl-CoA dehydrogenase/oxidase C-terminal" evidence="10">
    <location>
        <begin position="260"/>
        <end position="402"/>
    </location>
</feature>
<evidence type="ECO:0000256" key="1">
    <source>
        <dbReference type="ARBA" id="ARBA00001974"/>
    </source>
</evidence>
<dbReference type="InterPro" id="IPR037069">
    <property type="entry name" value="AcylCoA_DH/ox_N_sf"/>
</dbReference>
<dbReference type="GO" id="GO:0000062">
    <property type="term" value="F:fatty-acyl-CoA binding"/>
    <property type="evidence" value="ECO:0007669"/>
    <property type="project" value="TreeGrafter"/>
</dbReference>
<evidence type="ECO:0000256" key="8">
    <source>
        <dbReference type="ARBA" id="ARBA00023128"/>
    </source>
</evidence>
<evidence type="ECO:0000256" key="9">
    <source>
        <dbReference type="RuleBase" id="RU362125"/>
    </source>
</evidence>
<dbReference type="Gene3D" id="1.20.140.10">
    <property type="entry name" value="Butyryl-CoA Dehydrogenase, subunit A, domain 3"/>
    <property type="match status" value="1"/>
</dbReference>
<organism evidence="13 14">
    <name type="scientific">Fusarium oxysporum f. sp. conglutinans</name>
    <dbReference type="NCBI Taxonomy" id="100902"/>
    <lineage>
        <taxon>Eukaryota</taxon>
        <taxon>Fungi</taxon>
        <taxon>Dikarya</taxon>
        <taxon>Ascomycota</taxon>
        <taxon>Pezizomycotina</taxon>
        <taxon>Sordariomycetes</taxon>
        <taxon>Hypocreomycetidae</taxon>
        <taxon>Hypocreales</taxon>
        <taxon>Nectriaceae</taxon>
        <taxon>Fusarium</taxon>
        <taxon>Fusarium oxysporum species complex</taxon>
    </lineage>
</organism>
<dbReference type="PANTHER" id="PTHR42807:SF1">
    <property type="entry name" value="GLUTARYL-COA DEHYDROGENASE, MITOCHONDRIAL"/>
    <property type="match status" value="1"/>
</dbReference>
<dbReference type="FunFam" id="2.40.110.10:FF:000008">
    <property type="entry name" value="Glutaryl-CoA dehydrogenase, mitochondrial"/>
    <property type="match status" value="1"/>
</dbReference>
<dbReference type="Gene3D" id="2.40.110.10">
    <property type="entry name" value="Butyryl-CoA Dehydrogenase, subunit A, domain 2"/>
    <property type="match status" value="1"/>
</dbReference>
<comment type="subcellular location">
    <subcellularLocation>
        <location evidence="2">Mitochondrion matrix</location>
    </subcellularLocation>
</comment>
<evidence type="ECO:0000256" key="6">
    <source>
        <dbReference type="ARBA" id="ARBA00022946"/>
    </source>
</evidence>
<dbReference type="PANTHER" id="PTHR42807">
    <property type="entry name" value="GLUTARYL-COA DEHYDROGENASE, MITOCHONDRIAL"/>
    <property type="match status" value="1"/>
</dbReference>